<keyword evidence="2" id="KW-0808">Transferase</keyword>
<dbReference type="Gene3D" id="3.40.630.30">
    <property type="match status" value="2"/>
</dbReference>
<organism evidence="2 3">
    <name type="scientific">Acetoanaerobium noterae</name>
    <dbReference type="NCBI Taxonomy" id="745369"/>
    <lineage>
        <taxon>Bacteria</taxon>
        <taxon>Bacillati</taxon>
        <taxon>Bacillota</taxon>
        <taxon>Clostridia</taxon>
        <taxon>Peptostreptococcales</taxon>
        <taxon>Filifactoraceae</taxon>
        <taxon>Acetoanaerobium</taxon>
    </lineage>
</organism>
<dbReference type="PANTHER" id="PTHR43617:SF20">
    <property type="entry name" value="N-ALPHA-ACETYLTRANSFERASE RIMI"/>
    <property type="match status" value="1"/>
</dbReference>
<dbReference type="PANTHER" id="PTHR43617">
    <property type="entry name" value="L-AMINO ACID N-ACETYLTRANSFERASE"/>
    <property type="match status" value="1"/>
</dbReference>
<sequence length="289" mass="33522">MKIEKKIMPDTLLVEQLRALESKCNAYDKIQSSACIDVSMNYYEDMNSIFLMYEEDKLISFISVFAPLKHEIEICGFTDPEYRQKGYFSMLLKEVINEANKFNIKDLLFVFDGKFSHSEKLGKKLNAKLYLTEYFLTYSFKDDKCNKLKNKVVIKEVQHSTEFPIVIDLDKRIFKEDEDVAISMAKAILASETRSQYVCYHDKKPIGMINVDINNDEAMIFGLGVLSEYRGKGYAKDMLCLLIHELKKVDISSISLEVDSNNPEALALYMSCGFEKVKSFEYYRMDLHD</sequence>
<dbReference type="AlphaFoldDB" id="A0A1T5A7K2"/>
<dbReference type="CDD" id="cd04301">
    <property type="entry name" value="NAT_SF"/>
    <property type="match status" value="2"/>
</dbReference>
<gene>
    <name evidence="2" type="ORF">SAMN02745120_0835</name>
</gene>
<dbReference type="Pfam" id="PF00583">
    <property type="entry name" value="Acetyltransf_1"/>
    <property type="match status" value="2"/>
</dbReference>
<evidence type="ECO:0000313" key="3">
    <source>
        <dbReference type="Proteomes" id="UP000243406"/>
    </source>
</evidence>
<dbReference type="Proteomes" id="UP000243406">
    <property type="component" value="Unassembled WGS sequence"/>
</dbReference>
<reference evidence="3" key="1">
    <citation type="submission" date="2017-02" db="EMBL/GenBank/DDBJ databases">
        <authorList>
            <person name="Varghese N."/>
            <person name="Submissions S."/>
        </authorList>
    </citation>
    <scope>NUCLEOTIDE SEQUENCE [LARGE SCALE GENOMIC DNA]</scope>
    <source>
        <strain evidence="3">ATCC 35199</strain>
    </source>
</reference>
<keyword evidence="3" id="KW-1185">Reference proteome</keyword>
<dbReference type="InterPro" id="IPR000182">
    <property type="entry name" value="GNAT_dom"/>
</dbReference>
<feature type="domain" description="N-acetyltransferase" evidence="1">
    <location>
        <begin position="152"/>
        <end position="289"/>
    </location>
</feature>
<proteinExistence type="predicted"/>
<dbReference type="PROSITE" id="PS51186">
    <property type="entry name" value="GNAT"/>
    <property type="match status" value="2"/>
</dbReference>
<accession>A0A1T5A7K2</accession>
<dbReference type="GO" id="GO:0008999">
    <property type="term" value="F:protein-N-terminal-alanine acetyltransferase activity"/>
    <property type="evidence" value="ECO:0007669"/>
    <property type="project" value="TreeGrafter"/>
</dbReference>
<evidence type="ECO:0000313" key="2">
    <source>
        <dbReference type="EMBL" id="SKB30839.1"/>
    </source>
</evidence>
<protein>
    <submittedName>
        <fullName evidence="2">Acetyltransferase (GNAT) domain-containing protein</fullName>
    </submittedName>
</protein>
<evidence type="ECO:0000259" key="1">
    <source>
        <dbReference type="PROSITE" id="PS51186"/>
    </source>
</evidence>
<name>A0A1T5A7K2_9FIRM</name>
<dbReference type="OrthoDB" id="7163760at2"/>
<dbReference type="EMBL" id="FUYN01000001">
    <property type="protein sequence ID" value="SKB30839.1"/>
    <property type="molecule type" value="Genomic_DNA"/>
</dbReference>
<feature type="domain" description="N-acetyltransferase" evidence="1">
    <location>
        <begin position="5"/>
        <end position="143"/>
    </location>
</feature>
<dbReference type="InterPro" id="IPR016181">
    <property type="entry name" value="Acyl_CoA_acyltransferase"/>
</dbReference>
<dbReference type="SUPFAM" id="SSF55729">
    <property type="entry name" value="Acyl-CoA N-acyltransferases (Nat)"/>
    <property type="match status" value="2"/>
</dbReference>
<dbReference type="RefSeq" id="WP_159446384.1">
    <property type="nucleotide sequence ID" value="NZ_CP154629.1"/>
</dbReference>
<dbReference type="InterPro" id="IPR050276">
    <property type="entry name" value="MshD_Acetyltransferase"/>
</dbReference>